<feature type="domain" description="Histidine kinase" evidence="8">
    <location>
        <begin position="587"/>
        <end position="806"/>
    </location>
</feature>
<dbReference type="SMART" id="SM00388">
    <property type="entry name" value="HisKA"/>
    <property type="match status" value="1"/>
</dbReference>
<dbReference type="PROSITE" id="PS50109">
    <property type="entry name" value="HIS_KIN"/>
    <property type="match status" value="1"/>
</dbReference>
<dbReference type="Pfam" id="PF08448">
    <property type="entry name" value="PAS_4"/>
    <property type="match status" value="1"/>
</dbReference>
<dbReference type="Pfam" id="PF00512">
    <property type="entry name" value="HisKA"/>
    <property type="match status" value="1"/>
</dbReference>
<evidence type="ECO:0000256" key="2">
    <source>
        <dbReference type="ARBA" id="ARBA00012438"/>
    </source>
</evidence>
<evidence type="ECO:0000256" key="4">
    <source>
        <dbReference type="ARBA" id="ARBA00022679"/>
    </source>
</evidence>
<protein>
    <recommendedName>
        <fullName evidence="2">histidine kinase</fullName>
        <ecNumber evidence="2">2.7.13.3</ecNumber>
    </recommendedName>
</protein>
<organism evidence="10 11">
    <name type="scientific">Candidatus Sulfomarinibacter kjeldsenii</name>
    <dbReference type="NCBI Taxonomy" id="2885994"/>
    <lineage>
        <taxon>Bacteria</taxon>
        <taxon>Pseudomonadati</taxon>
        <taxon>Acidobacteriota</taxon>
        <taxon>Thermoanaerobaculia</taxon>
        <taxon>Thermoanaerobaculales</taxon>
        <taxon>Candidatus Sulfomarinibacteraceae</taxon>
        <taxon>Candidatus Sulfomarinibacter</taxon>
    </lineage>
</organism>
<feature type="transmembrane region" description="Helical" evidence="7">
    <location>
        <begin position="143"/>
        <end position="163"/>
    </location>
</feature>
<dbReference type="SUPFAM" id="SSF55874">
    <property type="entry name" value="ATPase domain of HSP90 chaperone/DNA topoisomerase II/histidine kinase"/>
    <property type="match status" value="1"/>
</dbReference>
<feature type="transmembrane region" description="Helical" evidence="7">
    <location>
        <begin position="84"/>
        <end position="102"/>
    </location>
</feature>
<evidence type="ECO:0000256" key="6">
    <source>
        <dbReference type="ARBA" id="ARBA00023012"/>
    </source>
</evidence>
<dbReference type="InterPro" id="IPR000014">
    <property type="entry name" value="PAS"/>
</dbReference>
<dbReference type="Gene3D" id="3.30.565.10">
    <property type="entry name" value="Histidine kinase-like ATPase, C-terminal domain"/>
    <property type="match status" value="1"/>
</dbReference>
<dbReference type="GO" id="GO:0009927">
    <property type="term" value="F:histidine phosphotransfer kinase activity"/>
    <property type="evidence" value="ECO:0007669"/>
    <property type="project" value="TreeGrafter"/>
</dbReference>
<dbReference type="Gene3D" id="1.10.287.130">
    <property type="match status" value="1"/>
</dbReference>
<feature type="transmembrane region" description="Helical" evidence="7">
    <location>
        <begin position="203"/>
        <end position="219"/>
    </location>
</feature>
<dbReference type="EC" id="2.7.13.3" evidence="2"/>
<feature type="domain" description="PAS" evidence="9">
    <location>
        <begin position="269"/>
        <end position="342"/>
    </location>
</feature>
<gene>
    <name evidence="10" type="ORF">IFJ97_05365</name>
</gene>
<dbReference type="EMBL" id="JACXWA010000087">
    <property type="protein sequence ID" value="MBD3870772.1"/>
    <property type="molecule type" value="Genomic_DNA"/>
</dbReference>
<keyword evidence="6" id="KW-0902">Two-component regulatory system</keyword>
<evidence type="ECO:0000256" key="5">
    <source>
        <dbReference type="ARBA" id="ARBA00022777"/>
    </source>
</evidence>
<dbReference type="FunFam" id="3.30.565.10:FF:000010">
    <property type="entry name" value="Sensor histidine kinase RcsC"/>
    <property type="match status" value="1"/>
</dbReference>
<dbReference type="InterPro" id="IPR005467">
    <property type="entry name" value="His_kinase_dom"/>
</dbReference>
<keyword evidence="4" id="KW-0808">Transferase</keyword>
<dbReference type="Pfam" id="PF02518">
    <property type="entry name" value="HATPase_c"/>
    <property type="match status" value="1"/>
</dbReference>
<dbReference type="InterPro" id="IPR003594">
    <property type="entry name" value="HATPase_dom"/>
</dbReference>
<dbReference type="SUPFAM" id="SSF47384">
    <property type="entry name" value="Homodimeric domain of signal transducing histidine kinase"/>
    <property type="match status" value="1"/>
</dbReference>
<dbReference type="FunFam" id="1.10.287.130:FF:000001">
    <property type="entry name" value="Two-component sensor histidine kinase"/>
    <property type="match status" value="1"/>
</dbReference>
<dbReference type="GO" id="GO:0000155">
    <property type="term" value="F:phosphorelay sensor kinase activity"/>
    <property type="evidence" value="ECO:0007669"/>
    <property type="project" value="InterPro"/>
</dbReference>
<evidence type="ECO:0000256" key="1">
    <source>
        <dbReference type="ARBA" id="ARBA00000085"/>
    </source>
</evidence>
<dbReference type="NCBIfam" id="TIGR00229">
    <property type="entry name" value="sensory_box"/>
    <property type="match status" value="1"/>
</dbReference>
<dbReference type="GO" id="GO:0005886">
    <property type="term" value="C:plasma membrane"/>
    <property type="evidence" value="ECO:0007669"/>
    <property type="project" value="TreeGrafter"/>
</dbReference>
<dbReference type="CDD" id="cd00130">
    <property type="entry name" value="PAS"/>
    <property type="match status" value="1"/>
</dbReference>
<dbReference type="InterPro" id="IPR003661">
    <property type="entry name" value="HisK_dim/P_dom"/>
</dbReference>
<dbReference type="Gene3D" id="3.30.450.40">
    <property type="match status" value="1"/>
</dbReference>
<dbReference type="SUPFAM" id="SSF55785">
    <property type="entry name" value="PYP-like sensor domain (PAS domain)"/>
    <property type="match status" value="1"/>
</dbReference>
<dbReference type="AlphaFoldDB" id="A0A8J6Y5S1"/>
<dbReference type="CDD" id="cd16922">
    <property type="entry name" value="HATPase_EvgS-ArcB-TorS-like"/>
    <property type="match status" value="1"/>
</dbReference>
<evidence type="ECO:0000259" key="9">
    <source>
        <dbReference type="PROSITE" id="PS50112"/>
    </source>
</evidence>
<evidence type="ECO:0000256" key="3">
    <source>
        <dbReference type="ARBA" id="ARBA00022553"/>
    </source>
</evidence>
<dbReference type="InterPro" id="IPR004358">
    <property type="entry name" value="Sig_transdc_His_kin-like_C"/>
</dbReference>
<evidence type="ECO:0000313" key="11">
    <source>
        <dbReference type="Proteomes" id="UP000598633"/>
    </source>
</evidence>
<dbReference type="CDD" id="cd00082">
    <property type="entry name" value="HisKA"/>
    <property type="match status" value="1"/>
</dbReference>
<accession>A0A8J6Y5S1</accession>
<comment type="catalytic activity">
    <reaction evidence="1">
        <text>ATP + protein L-histidine = ADP + protein N-phospho-L-histidine.</text>
        <dbReference type="EC" id="2.7.13.3"/>
    </reaction>
</comment>
<keyword evidence="5 10" id="KW-0418">Kinase</keyword>
<keyword evidence="7" id="KW-0472">Membrane</keyword>
<evidence type="ECO:0000256" key="7">
    <source>
        <dbReference type="SAM" id="Phobius"/>
    </source>
</evidence>
<dbReference type="InterPro" id="IPR035965">
    <property type="entry name" value="PAS-like_dom_sf"/>
</dbReference>
<evidence type="ECO:0000313" key="10">
    <source>
        <dbReference type="EMBL" id="MBD3870772.1"/>
    </source>
</evidence>
<dbReference type="PANTHER" id="PTHR43047">
    <property type="entry name" value="TWO-COMPONENT HISTIDINE PROTEIN KINASE"/>
    <property type="match status" value="1"/>
</dbReference>
<feature type="transmembrane region" description="Helical" evidence="7">
    <location>
        <begin position="108"/>
        <end position="131"/>
    </location>
</feature>
<keyword evidence="7" id="KW-1133">Transmembrane helix</keyword>
<dbReference type="Proteomes" id="UP000598633">
    <property type="component" value="Unassembled WGS sequence"/>
</dbReference>
<name>A0A8J6Y5S1_9BACT</name>
<dbReference type="InterPro" id="IPR013656">
    <property type="entry name" value="PAS_4"/>
</dbReference>
<feature type="transmembrane region" description="Helical" evidence="7">
    <location>
        <begin position="169"/>
        <end position="191"/>
    </location>
</feature>
<dbReference type="SUPFAM" id="SSF55781">
    <property type="entry name" value="GAF domain-like"/>
    <property type="match status" value="1"/>
</dbReference>
<feature type="transmembrane region" description="Helical" evidence="7">
    <location>
        <begin position="20"/>
        <end position="39"/>
    </location>
</feature>
<proteinExistence type="predicted"/>
<sequence>MKPSRVFVATESAGPRARLVAVLVAVVAGLAVAVIQNVVEWQGDRPDYLLLAGFNAFLASLATWFFHIRWRLLGDSFDRHVRNVFLPIACHFLFLLALEALLESKDLANAFVGFSWVVSQTLAAAVLLFTFRGGREHGSGRRALRTSAALLFAVTVWTVFAFLSNHNLVTGIGPLEAGLASVFLLAGVIPMLGGREQRQPREVWLTVAFLLSAIAHMNLAWSRQLYDSPFMWGYVLLGFSLATPTVGAVFENVTLLESQTALSDHAKRLRHRMEILLNTLPVLVMSVDRNRQVRYANRAASNLFSGSQSPGETDYGSTWLDRIHPANRPQVYSAIPTVLEGGRGIWEELIRVEDADGNVHWLNTQMQPVVDPVVNETLIQVVAIDVTDLHLARQAAEARQARLAFLSNLAQSMAGEVEEQKILDHFLEMGRGLLPLRSLLLYRPLLDGSGIRLETGSGPGIEAFEKDRFSPILAGDHPCWIAFTKGTPQTVSASAALPQELANWLSSEHQIRHLNYLPLTAAGRSAGVLLTTSNTALDLTIDDVDLLTQAGFLLGGAASLSLLVRELDEQRAVAFEASRLKSEFLANTSHELRTPLTAILGFLRLIMDGAVKDPEKQREFLTIAHESAESLLNIINDVLDLAKIEAGRLEIHFAPVPVRTILDDVQTLFKHQMKSKGLKFNIEIADRKLVIWADPDRTSQILTNLLSNAMKFTDRGGSITIACREENRLVVFTVKDTGLGMVQEELEKVFSSFYQIDGSTTRQRGGTGLGLAISRRLADLMDGTLDLDSAGAGEGTSARLTLREFASEHDGTNPEIRVPM</sequence>
<reference evidence="10 11" key="1">
    <citation type="submission" date="2020-08" db="EMBL/GenBank/DDBJ databases">
        <title>Acidobacteriota in marine sediments use diverse sulfur dissimilation pathways.</title>
        <authorList>
            <person name="Wasmund K."/>
        </authorList>
    </citation>
    <scope>NUCLEOTIDE SEQUENCE [LARGE SCALE GENOMIC DNA]</scope>
    <source>
        <strain evidence="10">MAG AM3-A</strain>
    </source>
</reference>
<dbReference type="InterPro" id="IPR036890">
    <property type="entry name" value="HATPase_C_sf"/>
</dbReference>
<dbReference type="PANTHER" id="PTHR43047:SF72">
    <property type="entry name" value="OSMOSENSING HISTIDINE PROTEIN KINASE SLN1"/>
    <property type="match status" value="1"/>
</dbReference>
<dbReference type="PRINTS" id="PR00344">
    <property type="entry name" value="BCTRLSENSOR"/>
</dbReference>
<feature type="transmembrane region" description="Helical" evidence="7">
    <location>
        <begin position="51"/>
        <end position="72"/>
    </location>
</feature>
<dbReference type="InterPro" id="IPR036097">
    <property type="entry name" value="HisK_dim/P_sf"/>
</dbReference>
<dbReference type="PROSITE" id="PS50112">
    <property type="entry name" value="PAS"/>
    <property type="match status" value="1"/>
</dbReference>
<dbReference type="InterPro" id="IPR029016">
    <property type="entry name" value="GAF-like_dom_sf"/>
</dbReference>
<keyword evidence="3" id="KW-0597">Phosphoprotein</keyword>
<comment type="caution">
    <text evidence="10">The sequence shown here is derived from an EMBL/GenBank/DDBJ whole genome shotgun (WGS) entry which is preliminary data.</text>
</comment>
<dbReference type="SMART" id="SM00387">
    <property type="entry name" value="HATPase_c"/>
    <property type="match status" value="1"/>
</dbReference>
<dbReference type="SMART" id="SM00091">
    <property type="entry name" value="PAS"/>
    <property type="match status" value="1"/>
</dbReference>
<evidence type="ECO:0000259" key="8">
    <source>
        <dbReference type="PROSITE" id="PS50109"/>
    </source>
</evidence>
<dbReference type="Gene3D" id="3.30.450.20">
    <property type="entry name" value="PAS domain"/>
    <property type="match status" value="1"/>
</dbReference>
<keyword evidence="7" id="KW-0812">Transmembrane</keyword>